<comment type="caution">
    <text evidence="1">The sequence shown here is derived from an EMBL/GenBank/DDBJ whole genome shotgun (WGS) entry which is preliminary data.</text>
</comment>
<dbReference type="Proteomes" id="UP001597557">
    <property type="component" value="Unassembled WGS sequence"/>
</dbReference>
<reference evidence="2" key="1">
    <citation type="journal article" date="2019" name="Int. J. Syst. Evol. Microbiol.">
        <title>The Global Catalogue of Microorganisms (GCM) 10K type strain sequencing project: providing services to taxonomists for standard genome sequencing and annotation.</title>
        <authorList>
            <consortium name="The Broad Institute Genomics Platform"/>
            <consortium name="The Broad Institute Genome Sequencing Center for Infectious Disease"/>
            <person name="Wu L."/>
            <person name="Ma J."/>
        </authorList>
    </citation>
    <scope>NUCLEOTIDE SEQUENCE [LARGE SCALE GENOMIC DNA]</scope>
    <source>
        <strain evidence="2">KCTC 22437</strain>
    </source>
</reference>
<keyword evidence="2" id="KW-1185">Reference proteome</keyword>
<gene>
    <name evidence="1" type="ORF">ACFS5N_17630</name>
</gene>
<protein>
    <submittedName>
        <fullName evidence="1">Uncharacterized protein</fullName>
    </submittedName>
</protein>
<evidence type="ECO:0000313" key="1">
    <source>
        <dbReference type="EMBL" id="MFD2874307.1"/>
    </source>
</evidence>
<name>A0ABW5YHN6_9SPHI</name>
<accession>A0ABW5YHN6</accession>
<evidence type="ECO:0000313" key="2">
    <source>
        <dbReference type="Proteomes" id="UP001597557"/>
    </source>
</evidence>
<dbReference type="EMBL" id="JBHUPD010000004">
    <property type="protein sequence ID" value="MFD2874307.1"/>
    <property type="molecule type" value="Genomic_DNA"/>
</dbReference>
<proteinExistence type="predicted"/>
<dbReference type="RefSeq" id="WP_377188730.1">
    <property type="nucleotide sequence ID" value="NZ_JBHUPD010000004.1"/>
</dbReference>
<sequence length="82" mass="9456">MPFLEKPDLRSETPGVKQQIMSLVLKKVYPVDEIMPGIAIAQRLPPRDDLVRIHPRPYWVTANNCERNYKLPTIANFGVLKQ</sequence>
<organism evidence="1 2">
    <name type="scientific">Mucilaginibacter ximonensis</name>
    <dbReference type="NCBI Taxonomy" id="538021"/>
    <lineage>
        <taxon>Bacteria</taxon>
        <taxon>Pseudomonadati</taxon>
        <taxon>Bacteroidota</taxon>
        <taxon>Sphingobacteriia</taxon>
        <taxon>Sphingobacteriales</taxon>
        <taxon>Sphingobacteriaceae</taxon>
        <taxon>Mucilaginibacter</taxon>
    </lineage>
</organism>